<dbReference type="InterPro" id="IPR016181">
    <property type="entry name" value="Acyl_CoA_acyltransferase"/>
</dbReference>
<feature type="domain" description="N-acetyltransferase" evidence="2">
    <location>
        <begin position="1"/>
        <end position="141"/>
    </location>
</feature>
<sequence>MDVEICTDPGRLDRERIFRWLSKESYWARGRSRVKVDRGIEQSLNFGAYLDGEQVGYARLVTDEVEFAWLCDVFVDAGARGRGVGKALLAAVRETLVPLGLRRVMLATADAHGLYGQFGFRPLADSDRFMELRSDDGAPAPGSSGADADTGVASTDG</sequence>
<dbReference type="Pfam" id="PF00583">
    <property type="entry name" value="Acetyltransf_1"/>
    <property type="match status" value="1"/>
</dbReference>
<dbReference type="PANTHER" id="PTHR43233:SF1">
    <property type="entry name" value="FAMILY N-ACETYLTRANSFERASE, PUTATIVE (AFU_ORTHOLOGUE AFUA_6G03350)-RELATED"/>
    <property type="match status" value="1"/>
</dbReference>
<keyword evidence="4" id="KW-1185">Reference proteome</keyword>
<evidence type="ECO:0000256" key="1">
    <source>
        <dbReference type="SAM" id="MobiDB-lite"/>
    </source>
</evidence>
<dbReference type="PROSITE" id="PS51186">
    <property type="entry name" value="GNAT"/>
    <property type="match status" value="1"/>
</dbReference>
<organism evidence="3 4">
    <name type="scientific">Actinocatenispora thailandica</name>
    <dbReference type="NCBI Taxonomy" id="227318"/>
    <lineage>
        <taxon>Bacteria</taxon>
        <taxon>Bacillati</taxon>
        <taxon>Actinomycetota</taxon>
        <taxon>Actinomycetes</taxon>
        <taxon>Micromonosporales</taxon>
        <taxon>Micromonosporaceae</taxon>
        <taxon>Actinocatenispora</taxon>
    </lineage>
</organism>
<evidence type="ECO:0000259" key="2">
    <source>
        <dbReference type="PROSITE" id="PS51186"/>
    </source>
</evidence>
<evidence type="ECO:0000313" key="4">
    <source>
        <dbReference type="Proteomes" id="UP000611640"/>
    </source>
</evidence>
<name>A0A7R7DQE3_9ACTN</name>
<accession>A0A7R7DQE3</accession>
<proteinExistence type="predicted"/>
<feature type="compositionally biased region" description="Low complexity" evidence="1">
    <location>
        <begin position="137"/>
        <end position="149"/>
    </location>
</feature>
<protein>
    <submittedName>
        <fullName evidence="3">N-acetyltransferase</fullName>
    </submittedName>
</protein>
<gene>
    <name evidence="3" type="ORF">Athai_32790</name>
</gene>
<evidence type="ECO:0000313" key="3">
    <source>
        <dbReference type="EMBL" id="BCJ35776.1"/>
    </source>
</evidence>
<feature type="region of interest" description="Disordered" evidence="1">
    <location>
        <begin position="131"/>
        <end position="157"/>
    </location>
</feature>
<dbReference type="Gene3D" id="3.40.630.30">
    <property type="match status" value="1"/>
</dbReference>
<reference evidence="3 4" key="1">
    <citation type="submission" date="2020-08" db="EMBL/GenBank/DDBJ databases">
        <title>Whole genome shotgun sequence of Actinocatenispora thailandica NBRC 105041.</title>
        <authorList>
            <person name="Komaki H."/>
            <person name="Tamura T."/>
        </authorList>
    </citation>
    <scope>NUCLEOTIDE SEQUENCE [LARGE SCALE GENOMIC DNA]</scope>
    <source>
        <strain evidence="3 4">NBRC 105041</strain>
    </source>
</reference>
<dbReference type="PANTHER" id="PTHR43233">
    <property type="entry name" value="FAMILY N-ACETYLTRANSFERASE, PUTATIVE (AFU_ORTHOLOGUE AFUA_6G03350)-RELATED"/>
    <property type="match status" value="1"/>
</dbReference>
<dbReference type="InterPro" id="IPR053144">
    <property type="entry name" value="Acetyltransferase_Butenolide"/>
</dbReference>
<dbReference type="Proteomes" id="UP000611640">
    <property type="component" value="Chromosome"/>
</dbReference>
<dbReference type="KEGG" id="atl:Athai_32790"/>
<dbReference type="InterPro" id="IPR000182">
    <property type="entry name" value="GNAT_dom"/>
</dbReference>
<dbReference type="AlphaFoldDB" id="A0A7R7DQE3"/>
<dbReference type="RefSeq" id="WP_203962252.1">
    <property type="nucleotide sequence ID" value="NZ_AP023355.1"/>
</dbReference>
<dbReference type="GO" id="GO:0016747">
    <property type="term" value="F:acyltransferase activity, transferring groups other than amino-acyl groups"/>
    <property type="evidence" value="ECO:0007669"/>
    <property type="project" value="InterPro"/>
</dbReference>
<dbReference type="SUPFAM" id="SSF55729">
    <property type="entry name" value="Acyl-CoA N-acyltransferases (Nat)"/>
    <property type="match status" value="1"/>
</dbReference>
<dbReference type="EMBL" id="AP023355">
    <property type="protein sequence ID" value="BCJ35776.1"/>
    <property type="molecule type" value="Genomic_DNA"/>
</dbReference>
<dbReference type="CDD" id="cd04301">
    <property type="entry name" value="NAT_SF"/>
    <property type="match status" value="1"/>
</dbReference>